<dbReference type="EMBL" id="JBIASD010000002">
    <property type="protein sequence ID" value="MFF3664853.1"/>
    <property type="molecule type" value="Genomic_DNA"/>
</dbReference>
<proteinExistence type="predicted"/>
<dbReference type="Gene3D" id="1.20.5.1930">
    <property type="match status" value="1"/>
</dbReference>
<feature type="transmembrane region" description="Helical" evidence="1">
    <location>
        <begin position="106"/>
        <end position="124"/>
    </location>
</feature>
<keyword evidence="1" id="KW-0472">Membrane</keyword>
<gene>
    <name evidence="2" type="ORF">ACFYXI_04595</name>
</gene>
<evidence type="ECO:0000313" key="2">
    <source>
        <dbReference type="EMBL" id="MFF3664853.1"/>
    </source>
</evidence>
<evidence type="ECO:0000256" key="1">
    <source>
        <dbReference type="SAM" id="Phobius"/>
    </source>
</evidence>
<feature type="transmembrane region" description="Helical" evidence="1">
    <location>
        <begin position="42"/>
        <end position="69"/>
    </location>
</feature>
<accession>A0ABW6SKR4</accession>
<organism evidence="2 3">
    <name type="scientific">Microtetraspora malaysiensis</name>
    <dbReference type="NCBI Taxonomy" id="161358"/>
    <lineage>
        <taxon>Bacteria</taxon>
        <taxon>Bacillati</taxon>
        <taxon>Actinomycetota</taxon>
        <taxon>Actinomycetes</taxon>
        <taxon>Streptosporangiales</taxon>
        <taxon>Streptosporangiaceae</taxon>
        <taxon>Microtetraspora</taxon>
    </lineage>
</organism>
<protein>
    <recommendedName>
        <fullName evidence="4">Signal transduction histidine kinase subgroup 3 dimerisation and phosphoacceptor domain-containing protein</fullName>
    </recommendedName>
</protein>
<reference evidence="2 3" key="1">
    <citation type="submission" date="2024-10" db="EMBL/GenBank/DDBJ databases">
        <title>The Natural Products Discovery Center: Release of the First 8490 Sequenced Strains for Exploring Actinobacteria Biosynthetic Diversity.</title>
        <authorList>
            <person name="Kalkreuter E."/>
            <person name="Kautsar S.A."/>
            <person name="Yang D."/>
            <person name="Bader C.D."/>
            <person name="Teijaro C.N."/>
            <person name="Fluegel L."/>
            <person name="Davis C.M."/>
            <person name="Simpson J.R."/>
            <person name="Lauterbach L."/>
            <person name="Steele A.D."/>
            <person name="Gui C."/>
            <person name="Meng S."/>
            <person name="Li G."/>
            <person name="Viehrig K."/>
            <person name="Ye F."/>
            <person name="Su P."/>
            <person name="Kiefer A.F."/>
            <person name="Nichols A."/>
            <person name="Cepeda A.J."/>
            <person name="Yan W."/>
            <person name="Fan B."/>
            <person name="Jiang Y."/>
            <person name="Adhikari A."/>
            <person name="Zheng C.-J."/>
            <person name="Schuster L."/>
            <person name="Cowan T.M."/>
            <person name="Smanski M.J."/>
            <person name="Chevrette M.G."/>
            <person name="De Carvalho L.P.S."/>
            <person name="Shen B."/>
        </authorList>
    </citation>
    <scope>NUCLEOTIDE SEQUENCE [LARGE SCALE GENOMIC DNA]</scope>
    <source>
        <strain evidence="2 3">NPDC002173</strain>
    </source>
</reference>
<keyword evidence="3" id="KW-1185">Reference proteome</keyword>
<feature type="transmembrane region" description="Helical" evidence="1">
    <location>
        <begin position="12"/>
        <end position="30"/>
    </location>
</feature>
<keyword evidence="1" id="KW-1133">Transmembrane helix</keyword>
<feature type="transmembrane region" description="Helical" evidence="1">
    <location>
        <begin position="81"/>
        <end position="100"/>
    </location>
</feature>
<evidence type="ECO:0008006" key="4">
    <source>
        <dbReference type="Google" id="ProtNLM"/>
    </source>
</evidence>
<comment type="caution">
    <text evidence="2">The sequence shown here is derived from an EMBL/GenBank/DDBJ whole genome shotgun (WGS) entry which is preliminary data.</text>
</comment>
<sequence>MLVLVSQGPPARRIIGLALCVAVITLYVLATTMVPPRWAHRWAVGAMAVLAYCPLPFLGAWWTTVVPFLASMALGLLRRPYSFVVFAVVVVAEFPVALLLGDAPPAALYTALLVVVVALPLYGLTRFAETARTLYETRAELVAAEVDGQRARIAGELQALLGERLGDIGTRGARALAQVDGDPERLREELSGMLTLARAVQREMREFAHREQMSESGTDDYPK</sequence>
<dbReference type="RefSeq" id="WP_387408890.1">
    <property type="nucleotide sequence ID" value="NZ_CP191998.1"/>
</dbReference>
<dbReference type="Proteomes" id="UP001602013">
    <property type="component" value="Unassembled WGS sequence"/>
</dbReference>
<evidence type="ECO:0000313" key="3">
    <source>
        <dbReference type="Proteomes" id="UP001602013"/>
    </source>
</evidence>
<keyword evidence="1" id="KW-0812">Transmembrane</keyword>
<name>A0ABW6SKR4_9ACTN</name>